<keyword evidence="1 2" id="KW-0238">DNA-binding</keyword>
<reference evidence="4 5" key="1">
    <citation type="submission" date="2014-02" db="EMBL/GenBank/DDBJ databases">
        <title>Vibrio fortis Dalian14 Genome Sequencing.</title>
        <authorList>
            <person name="Wang Y."/>
            <person name="Song L."/>
            <person name="Liu G."/>
            <person name="Ding J."/>
        </authorList>
    </citation>
    <scope>NUCLEOTIDE SEQUENCE [LARGE SCALE GENOMIC DNA]</scope>
    <source>
        <strain evidence="4 5">Dalian14</strain>
    </source>
</reference>
<dbReference type="InterPro" id="IPR036388">
    <property type="entry name" value="WH-like_DNA-bd_sf"/>
</dbReference>
<dbReference type="EMBL" id="JFFR01000027">
    <property type="protein sequence ID" value="KDN27299.1"/>
    <property type="molecule type" value="Genomic_DNA"/>
</dbReference>
<dbReference type="GO" id="GO:0006355">
    <property type="term" value="P:regulation of DNA-templated transcription"/>
    <property type="evidence" value="ECO:0007669"/>
    <property type="project" value="InterPro"/>
</dbReference>
<dbReference type="OrthoDB" id="5872601at2"/>
<feature type="DNA-binding region" description="OmpR/PhoB-type" evidence="2">
    <location>
        <begin position="2"/>
        <end position="103"/>
    </location>
</feature>
<protein>
    <submittedName>
        <fullName evidence="4">Transcriptional regulator</fullName>
    </submittedName>
</protein>
<dbReference type="STRING" id="212667.VFDL14_20620"/>
<dbReference type="GO" id="GO:0003677">
    <property type="term" value="F:DNA binding"/>
    <property type="evidence" value="ECO:0007669"/>
    <property type="project" value="UniProtKB-UniRule"/>
</dbReference>
<evidence type="ECO:0000256" key="1">
    <source>
        <dbReference type="ARBA" id="ARBA00023125"/>
    </source>
</evidence>
<dbReference type="InterPro" id="IPR001867">
    <property type="entry name" value="OmpR/PhoB-type_DNA-bd"/>
</dbReference>
<dbReference type="CDD" id="cd00383">
    <property type="entry name" value="trans_reg_C"/>
    <property type="match status" value="1"/>
</dbReference>
<evidence type="ECO:0000313" key="4">
    <source>
        <dbReference type="EMBL" id="KDN27299.1"/>
    </source>
</evidence>
<proteinExistence type="predicted"/>
<dbReference type="PROSITE" id="PS51755">
    <property type="entry name" value="OMPR_PHOB"/>
    <property type="match status" value="1"/>
</dbReference>
<dbReference type="Pfam" id="PF00486">
    <property type="entry name" value="Trans_reg_C"/>
    <property type="match status" value="1"/>
</dbReference>
<gene>
    <name evidence="4" type="ORF">VFDL14_20620</name>
</gene>
<name>A0A066UT43_9VIBR</name>
<dbReference type="Proteomes" id="UP000027219">
    <property type="component" value="Unassembled WGS sequence"/>
</dbReference>
<dbReference type="Gene3D" id="1.10.10.10">
    <property type="entry name" value="Winged helix-like DNA-binding domain superfamily/Winged helix DNA-binding domain"/>
    <property type="match status" value="1"/>
</dbReference>
<sequence>MSAEFTINDEIQVDLKEYEIHHPKTGRTFTLGSNEVELLKFFFKNPNQVITRQALIEQVWESKGIYVEDGSLMQTISLCRKALEDKAGLLIVTERGKGYRFSGRVVEGKVEVKLEETPEVVQVEEQEEQPKSTPIKLIPITLVLIMSTVLSYLGFTYFEKVSVSKLVTTSHYLTCRITSDHIKYKELYNVTMYEYEDRNIIIDHTGKSLSFPNEFTGVECE</sequence>
<evidence type="ECO:0000313" key="5">
    <source>
        <dbReference type="Proteomes" id="UP000027219"/>
    </source>
</evidence>
<comment type="caution">
    <text evidence="4">The sequence shown here is derived from an EMBL/GenBank/DDBJ whole genome shotgun (WGS) entry which is preliminary data.</text>
</comment>
<dbReference type="AlphaFoldDB" id="A0A066UT43"/>
<dbReference type="SUPFAM" id="SSF46894">
    <property type="entry name" value="C-terminal effector domain of the bipartite response regulators"/>
    <property type="match status" value="1"/>
</dbReference>
<evidence type="ECO:0000256" key="2">
    <source>
        <dbReference type="PROSITE-ProRule" id="PRU01091"/>
    </source>
</evidence>
<dbReference type="SMART" id="SM00862">
    <property type="entry name" value="Trans_reg_C"/>
    <property type="match status" value="1"/>
</dbReference>
<keyword evidence="5" id="KW-1185">Reference proteome</keyword>
<accession>A0A066UT43</accession>
<evidence type="ECO:0000259" key="3">
    <source>
        <dbReference type="PROSITE" id="PS51755"/>
    </source>
</evidence>
<organism evidence="4 5">
    <name type="scientific">Vibrio fortis</name>
    <dbReference type="NCBI Taxonomy" id="212667"/>
    <lineage>
        <taxon>Bacteria</taxon>
        <taxon>Pseudomonadati</taxon>
        <taxon>Pseudomonadota</taxon>
        <taxon>Gammaproteobacteria</taxon>
        <taxon>Vibrionales</taxon>
        <taxon>Vibrionaceae</taxon>
        <taxon>Vibrio</taxon>
    </lineage>
</organism>
<dbReference type="GO" id="GO:0000160">
    <property type="term" value="P:phosphorelay signal transduction system"/>
    <property type="evidence" value="ECO:0007669"/>
    <property type="project" value="InterPro"/>
</dbReference>
<dbReference type="InterPro" id="IPR016032">
    <property type="entry name" value="Sig_transdc_resp-reg_C-effctor"/>
</dbReference>
<dbReference type="RefSeq" id="WP_032552653.1">
    <property type="nucleotide sequence ID" value="NZ_JFFR01000027.1"/>
</dbReference>
<feature type="domain" description="OmpR/PhoB-type" evidence="3">
    <location>
        <begin position="2"/>
        <end position="103"/>
    </location>
</feature>